<keyword evidence="2" id="KW-1185">Reference proteome</keyword>
<reference evidence="2" key="1">
    <citation type="submission" date="2016-10" db="EMBL/GenBank/DDBJ databases">
        <authorList>
            <person name="Varghese N."/>
            <person name="Submissions S."/>
        </authorList>
    </citation>
    <scope>NUCLEOTIDE SEQUENCE [LARGE SCALE GENOMIC DNA]</scope>
    <source>
        <strain evidence="2">IBRC-M 10760</strain>
    </source>
</reference>
<dbReference type="OrthoDB" id="191000at2157"/>
<organism evidence="1 2">
    <name type="scientific">Halorientalis regularis</name>
    <dbReference type="NCBI Taxonomy" id="660518"/>
    <lineage>
        <taxon>Archaea</taxon>
        <taxon>Methanobacteriati</taxon>
        <taxon>Methanobacteriota</taxon>
        <taxon>Stenosarchaea group</taxon>
        <taxon>Halobacteria</taxon>
        <taxon>Halobacteriales</taxon>
        <taxon>Haloarculaceae</taxon>
        <taxon>Halorientalis</taxon>
    </lineage>
</organism>
<name>A0A1G7NQI1_9EURY</name>
<dbReference type="Proteomes" id="UP000199076">
    <property type="component" value="Unassembled WGS sequence"/>
</dbReference>
<evidence type="ECO:0000313" key="2">
    <source>
        <dbReference type="Proteomes" id="UP000199076"/>
    </source>
</evidence>
<accession>A0A1G7NQI1</accession>
<proteinExistence type="predicted"/>
<protein>
    <submittedName>
        <fullName evidence="1">Uncharacterized protein</fullName>
    </submittedName>
</protein>
<sequence length="75" mass="8429">MEDYDELVSSLTPRQESDSVSIYQNTVGIACPACESPFDNLIVCKDEYNSLELDFAMDICTAMHDGNPLLFTHKH</sequence>
<evidence type="ECO:0000313" key="1">
    <source>
        <dbReference type="EMBL" id="SDF76211.1"/>
    </source>
</evidence>
<dbReference type="AlphaFoldDB" id="A0A1G7NQI1"/>
<gene>
    <name evidence="1" type="ORF">SAMN05216218_10995</name>
</gene>
<dbReference type="InterPro" id="IPR055809">
    <property type="entry name" value="DUF7385"/>
</dbReference>
<dbReference type="RefSeq" id="WP_092692907.1">
    <property type="nucleotide sequence ID" value="NZ_FNBK01000009.1"/>
</dbReference>
<dbReference type="Pfam" id="PF24110">
    <property type="entry name" value="DUF7385"/>
    <property type="match status" value="1"/>
</dbReference>
<dbReference type="EMBL" id="FNBK01000009">
    <property type="protein sequence ID" value="SDF76211.1"/>
    <property type="molecule type" value="Genomic_DNA"/>
</dbReference>